<dbReference type="FunFam" id="3.40.50.300:FF:000010">
    <property type="entry name" value="Chaperone clpB 1, putative"/>
    <property type="match status" value="1"/>
</dbReference>
<proteinExistence type="inferred from homology"/>
<evidence type="ECO:0000313" key="14">
    <source>
        <dbReference type="Proteomes" id="UP000718012"/>
    </source>
</evidence>
<organism evidence="13 14">
    <name type="scientific">Phocaeicola coprocola</name>
    <dbReference type="NCBI Taxonomy" id="310298"/>
    <lineage>
        <taxon>Bacteria</taxon>
        <taxon>Pseudomonadati</taxon>
        <taxon>Bacteroidota</taxon>
        <taxon>Bacteroidia</taxon>
        <taxon>Bacteroidales</taxon>
        <taxon>Bacteroidaceae</taxon>
        <taxon>Phocaeicola</taxon>
    </lineage>
</organism>
<comment type="subcellular location">
    <subcellularLocation>
        <location evidence="11">Cytoplasm</location>
    </subcellularLocation>
</comment>
<dbReference type="CDD" id="cd19499">
    <property type="entry name" value="RecA-like_ClpB_Hsp104-like"/>
    <property type="match status" value="1"/>
</dbReference>
<dbReference type="GO" id="GO:0042026">
    <property type="term" value="P:protein refolding"/>
    <property type="evidence" value="ECO:0007669"/>
    <property type="project" value="UniProtKB-UniRule"/>
</dbReference>
<dbReference type="Gene3D" id="1.10.1780.10">
    <property type="entry name" value="Clp, N-terminal domain"/>
    <property type="match status" value="1"/>
</dbReference>
<protein>
    <recommendedName>
        <fullName evidence="2 11">Chaperone protein ClpB</fullName>
    </recommendedName>
</protein>
<evidence type="ECO:0000259" key="12">
    <source>
        <dbReference type="PROSITE" id="PS51903"/>
    </source>
</evidence>
<dbReference type="Pfam" id="PF00004">
    <property type="entry name" value="AAA"/>
    <property type="match status" value="1"/>
</dbReference>
<evidence type="ECO:0000256" key="7">
    <source>
        <dbReference type="ARBA" id="ARBA00023186"/>
    </source>
</evidence>
<feature type="domain" description="Clp R" evidence="12">
    <location>
        <begin position="3"/>
        <end position="144"/>
    </location>
</feature>
<dbReference type="Pfam" id="PF10431">
    <property type="entry name" value="ClpB_D2-small"/>
    <property type="match status" value="1"/>
</dbReference>
<evidence type="ECO:0000256" key="5">
    <source>
        <dbReference type="ARBA" id="ARBA00022840"/>
    </source>
</evidence>
<dbReference type="InterPro" id="IPR001270">
    <property type="entry name" value="ClpA/B"/>
</dbReference>
<comment type="similarity">
    <text evidence="1 10">Belongs to the ClpA/ClpB family.</text>
</comment>
<dbReference type="SUPFAM" id="SSF81923">
    <property type="entry name" value="Double Clp-N motif"/>
    <property type="match status" value="1"/>
</dbReference>
<keyword evidence="7 10" id="KW-0143">Chaperone</keyword>
<evidence type="ECO:0000256" key="10">
    <source>
        <dbReference type="RuleBase" id="RU004432"/>
    </source>
</evidence>
<dbReference type="InterPro" id="IPR017729">
    <property type="entry name" value="ATPase_T6SS_ClpV1"/>
</dbReference>
<dbReference type="InterPro" id="IPR019489">
    <property type="entry name" value="Clp_ATPase_C"/>
</dbReference>
<keyword evidence="11" id="KW-0346">Stress response</keyword>
<dbReference type="FunFam" id="3.40.50.300:FF:000025">
    <property type="entry name" value="ATP-dependent Clp protease subunit"/>
    <property type="match status" value="1"/>
</dbReference>
<dbReference type="Pfam" id="PF02861">
    <property type="entry name" value="Clp_N"/>
    <property type="match status" value="1"/>
</dbReference>
<evidence type="ECO:0000256" key="8">
    <source>
        <dbReference type="ARBA" id="ARBA00026057"/>
    </source>
</evidence>
<keyword evidence="6 11" id="KW-0175">Coiled coil</keyword>
<evidence type="ECO:0000256" key="6">
    <source>
        <dbReference type="ARBA" id="ARBA00023054"/>
    </source>
</evidence>
<dbReference type="Gene3D" id="1.10.8.60">
    <property type="match status" value="1"/>
</dbReference>
<dbReference type="GO" id="GO:0005737">
    <property type="term" value="C:cytoplasm"/>
    <property type="evidence" value="ECO:0007669"/>
    <property type="project" value="UniProtKB-SubCell"/>
</dbReference>
<dbReference type="GO" id="GO:0005524">
    <property type="term" value="F:ATP binding"/>
    <property type="evidence" value="ECO:0007669"/>
    <property type="project" value="UniProtKB-UniRule"/>
</dbReference>
<reference evidence="13" key="1">
    <citation type="journal article" date="2021" name="PeerJ">
        <title>Extensive microbial diversity within the chicken gut microbiome revealed by metagenomics and culture.</title>
        <authorList>
            <person name="Gilroy R."/>
            <person name="Ravi A."/>
            <person name="Getino M."/>
            <person name="Pursley I."/>
            <person name="Horton D.L."/>
            <person name="Alikhan N.F."/>
            <person name="Baker D."/>
            <person name="Gharbi K."/>
            <person name="Hall N."/>
            <person name="Watson M."/>
            <person name="Adriaenssens E.M."/>
            <person name="Foster-Nyarko E."/>
            <person name="Jarju S."/>
            <person name="Secka A."/>
            <person name="Antonio M."/>
            <person name="Oren A."/>
            <person name="Chaudhuri R.R."/>
            <person name="La Ragione R."/>
            <person name="Hildebrand F."/>
            <person name="Pallen M.J."/>
        </authorList>
    </citation>
    <scope>NUCLEOTIDE SEQUENCE</scope>
    <source>
        <strain evidence="13">CHK165-8395</strain>
    </source>
</reference>
<dbReference type="PROSITE" id="PS00870">
    <property type="entry name" value="CLPAB_1"/>
    <property type="match status" value="1"/>
</dbReference>
<comment type="function">
    <text evidence="11">Part of a stress-induced multi-chaperone system, it is involved in the recovery of the cell from heat-induced damage, in cooperation with DnaK, DnaJ and GrpE.</text>
</comment>
<dbReference type="InterPro" id="IPR036628">
    <property type="entry name" value="Clp_N_dom_sf"/>
</dbReference>
<keyword evidence="3 9" id="KW-0677">Repeat</keyword>
<dbReference type="AlphaFoldDB" id="A0A921FCI4"/>
<dbReference type="NCBIfam" id="TIGR03345">
    <property type="entry name" value="VI_ClpV1"/>
    <property type="match status" value="1"/>
</dbReference>
<dbReference type="PROSITE" id="PS00871">
    <property type="entry name" value="CLPAB_2"/>
    <property type="match status" value="1"/>
</dbReference>
<comment type="subunit">
    <text evidence="11">Homohexamer; The oligomerization is ATP-dependent.</text>
</comment>
<dbReference type="InterPro" id="IPR028299">
    <property type="entry name" value="ClpA/B_CS2"/>
</dbReference>
<dbReference type="InterPro" id="IPR003593">
    <property type="entry name" value="AAA+_ATPase"/>
</dbReference>
<evidence type="ECO:0000256" key="3">
    <source>
        <dbReference type="ARBA" id="ARBA00022737"/>
    </source>
</evidence>
<dbReference type="SUPFAM" id="SSF52540">
    <property type="entry name" value="P-loop containing nucleoside triphosphate hydrolases"/>
    <property type="match status" value="2"/>
</dbReference>
<accession>A0A921FCI4</accession>
<keyword evidence="5 10" id="KW-0067">ATP-binding</keyword>
<dbReference type="Gene3D" id="3.40.50.300">
    <property type="entry name" value="P-loop containing nucleotide triphosphate hydrolases"/>
    <property type="match status" value="3"/>
</dbReference>
<dbReference type="InterPro" id="IPR003959">
    <property type="entry name" value="ATPase_AAA_core"/>
</dbReference>
<dbReference type="InterPro" id="IPR027417">
    <property type="entry name" value="P-loop_NTPase"/>
</dbReference>
<comment type="subunit">
    <text evidence="8">Homohexamer. The oligomerization is ATP-dependent.</text>
</comment>
<sequence length="862" mass="97226">MNFNNFTIKSQEAVQQAVNLVQSRGQQAIEPEHLLAGVLKVGENVTNFIFQKLGINGQQIETVLDKQIASLPKVSGGEPYLSRDANEVLQKAVEYSKSLGDEYVSLEAIILALLNVKSTVSTILKDAGVTDKELRAAISELRQGQNVTSQSSEDTYQSLSKYAINLIEAARNGKLDPVIGRDEEIRRVLQILSRRTKNNPVLIGEPGTGKTAIVEGLAQRILRGDVPENLKNKQLFSLDMGALVAGAKYKGEFEERLKSVINEVTKSDGNIILFIDEIHTLVGAGKGEGAMDAANILKPALARGELRSIGATTLDEYQKYFEKDKALERRFQTVMVDEPDTASSISILRGLKERYENHHQVRIKDEAIIAAVELSNRYITDRFLPDKAIDLMDEAAAKLRMERDSLPEELDEIERRLKQLEIEREAIKREKDEAKLAQLNKEIAELKEQETSYKAKWQSEKELVNKIQQNKKEIEQLKFEADKAEREGDYGKVAEIRYGKLQSLENEIKSIQEDLKKKQGDNAMIKEEVTAEDIADVVSRWTGIPVSKMLQSERDKLLHLEDELHKRVIGQDEAIEAVADAVRRSRAGLQDPKRPIGSFIFLGTTGVGKTELAKALAEYLFDDESLMTRIDMSEYQEKHTVSRLIGAPPGYVGYDEGGQLTEAVRRKPYSVVLFDEIEKAHPDVFNILLQVLDDGRLTDNKGRTVNFKNTIIIMTSNLGSSYIQSQFEKINDQNHDQVVEETKAEVMNMLKKTIRPEFLNRIDETIMFQPLNKNEIEQIVRLQINGIKKMLEENGVTLQMSDQAVDFIATAGYDPEFGARPVKRAIQRYLLNDLSKKLLSQEVDRTKPIIVERSSEGLIFRN</sequence>
<dbReference type="SMART" id="SM00382">
    <property type="entry name" value="AAA"/>
    <property type="match status" value="2"/>
</dbReference>
<dbReference type="NCBIfam" id="TIGR03346">
    <property type="entry name" value="chaperone_ClpB"/>
    <property type="match status" value="1"/>
</dbReference>
<dbReference type="InterPro" id="IPR018368">
    <property type="entry name" value="ClpA/B_CS1"/>
</dbReference>
<dbReference type="PRINTS" id="PR00300">
    <property type="entry name" value="CLPPROTEASEA"/>
</dbReference>
<dbReference type="CDD" id="cd00009">
    <property type="entry name" value="AAA"/>
    <property type="match status" value="1"/>
</dbReference>
<dbReference type="PANTHER" id="PTHR11638:SF18">
    <property type="entry name" value="HEAT SHOCK PROTEIN 104"/>
    <property type="match status" value="1"/>
</dbReference>
<evidence type="ECO:0000256" key="11">
    <source>
        <dbReference type="RuleBase" id="RU362034"/>
    </source>
</evidence>
<comment type="caution">
    <text evidence="13">The sequence shown here is derived from an EMBL/GenBank/DDBJ whole genome shotgun (WGS) entry which is preliminary data.</text>
</comment>
<dbReference type="PROSITE" id="PS51903">
    <property type="entry name" value="CLP_R"/>
    <property type="match status" value="1"/>
</dbReference>
<keyword evidence="4 10" id="KW-0547">Nucleotide-binding</keyword>
<evidence type="ECO:0000313" key="13">
    <source>
        <dbReference type="EMBL" id="HJF06829.1"/>
    </source>
</evidence>
<dbReference type="EMBL" id="DYXD01000030">
    <property type="protein sequence ID" value="HJF06829.1"/>
    <property type="molecule type" value="Genomic_DNA"/>
</dbReference>
<gene>
    <name evidence="11 13" type="primary">clpB</name>
    <name evidence="13" type="ORF">K8U81_01365</name>
</gene>
<dbReference type="GO" id="GO:0034605">
    <property type="term" value="P:cellular response to heat"/>
    <property type="evidence" value="ECO:0007669"/>
    <property type="project" value="TreeGrafter"/>
</dbReference>
<dbReference type="SMART" id="SM01086">
    <property type="entry name" value="ClpB_D2-small"/>
    <property type="match status" value="1"/>
</dbReference>
<keyword evidence="11" id="KW-0963">Cytoplasm</keyword>
<dbReference type="InterPro" id="IPR041546">
    <property type="entry name" value="ClpA/ClpB_AAA_lid"/>
</dbReference>
<dbReference type="InterPro" id="IPR004176">
    <property type="entry name" value="Clp_R_N"/>
</dbReference>
<evidence type="ECO:0000256" key="9">
    <source>
        <dbReference type="PROSITE-ProRule" id="PRU01251"/>
    </source>
</evidence>
<dbReference type="Pfam" id="PF07724">
    <property type="entry name" value="AAA_2"/>
    <property type="match status" value="1"/>
</dbReference>
<dbReference type="InterPro" id="IPR017730">
    <property type="entry name" value="Chaperonin_ClpB"/>
</dbReference>
<feature type="coiled-coil region" evidence="11">
    <location>
        <begin position="396"/>
        <end position="528"/>
    </location>
</feature>
<evidence type="ECO:0000256" key="4">
    <source>
        <dbReference type="ARBA" id="ARBA00022741"/>
    </source>
</evidence>
<reference evidence="13" key="2">
    <citation type="submission" date="2021-09" db="EMBL/GenBank/DDBJ databases">
        <authorList>
            <person name="Gilroy R."/>
        </authorList>
    </citation>
    <scope>NUCLEOTIDE SEQUENCE</scope>
    <source>
        <strain evidence="13">CHK165-8395</strain>
    </source>
</reference>
<dbReference type="PANTHER" id="PTHR11638">
    <property type="entry name" value="ATP-DEPENDENT CLP PROTEASE"/>
    <property type="match status" value="1"/>
</dbReference>
<dbReference type="GO" id="GO:0016887">
    <property type="term" value="F:ATP hydrolysis activity"/>
    <property type="evidence" value="ECO:0007669"/>
    <property type="project" value="InterPro"/>
</dbReference>
<evidence type="ECO:0000256" key="1">
    <source>
        <dbReference type="ARBA" id="ARBA00008675"/>
    </source>
</evidence>
<evidence type="ECO:0000256" key="2">
    <source>
        <dbReference type="ARBA" id="ARBA00017574"/>
    </source>
</evidence>
<dbReference type="Proteomes" id="UP000718012">
    <property type="component" value="Unassembled WGS sequence"/>
</dbReference>
<dbReference type="InterPro" id="IPR050130">
    <property type="entry name" value="ClpA_ClpB"/>
</dbReference>
<name>A0A921FCI4_9BACT</name>
<dbReference type="FunFam" id="3.40.50.300:FF:000120">
    <property type="entry name" value="ATP-dependent chaperone ClpB"/>
    <property type="match status" value="1"/>
</dbReference>
<dbReference type="Pfam" id="PF17871">
    <property type="entry name" value="AAA_lid_9"/>
    <property type="match status" value="1"/>
</dbReference>